<dbReference type="Gene3D" id="3.40.50.2300">
    <property type="match status" value="2"/>
</dbReference>
<dbReference type="CDD" id="cd06325">
    <property type="entry name" value="PBP1_ABC_unchar_transporter"/>
    <property type="match status" value="1"/>
</dbReference>
<gene>
    <name evidence="1" type="ORF">AOQ72_28825</name>
</gene>
<organism evidence="1 2">
    <name type="scientific">Bradyrhizobium yuanmingense</name>
    <dbReference type="NCBI Taxonomy" id="108015"/>
    <lineage>
        <taxon>Bacteria</taxon>
        <taxon>Pseudomonadati</taxon>
        <taxon>Pseudomonadota</taxon>
        <taxon>Alphaproteobacteria</taxon>
        <taxon>Hyphomicrobiales</taxon>
        <taxon>Nitrobacteraceae</taxon>
        <taxon>Bradyrhizobium</taxon>
    </lineage>
</organism>
<dbReference type="RefSeq" id="WP_057028944.1">
    <property type="nucleotide sequence ID" value="NZ_LJYF01000031.1"/>
</dbReference>
<protein>
    <recommendedName>
        <fullName evidence="3">ABC transport system substrate-binding protein</fullName>
    </recommendedName>
</protein>
<dbReference type="PANTHER" id="PTHR35271">
    <property type="entry name" value="ABC TRANSPORTER, SUBSTRATE-BINDING LIPOPROTEIN-RELATED"/>
    <property type="match status" value="1"/>
</dbReference>
<dbReference type="AlphaFoldDB" id="A0A0R3CBA0"/>
<dbReference type="STRING" id="108015.GA0061099_1004408"/>
<dbReference type="Proteomes" id="UP000051380">
    <property type="component" value="Unassembled WGS sequence"/>
</dbReference>
<evidence type="ECO:0000313" key="1">
    <source>
        <dbReference type="EMBL" id="KRP92209.1"/>
    </source>
</evidence>
<name>A0A0R3CBA0_9BRAD</name>
<evidence type="ECO:0000313" key="2">
    <source>
        <dbReference type="Proteomes" id="UP000051380"/>
    </source>
</evidence>
<dbReference type="InterPro" id="IPR007487">
    <property type="entry name" value="ABC_transpt-TYRBP-like"/>
</dbReference>
<dbReference type="PANTHER" id="PTHR35271:SF1">
    <property type="entry name" value="ABC TRANSPORTER, SUBSTRATE-BINDING LIPOPROTEIN"/>
    <property type="match status" value="1"/>
</dbReference>
<accession>A0A0R3CBA0</accession>
<evidence type="ECO:0008006" key="3">
    <source>
        <dbReference type="Google" id="ProtNLM"/>
    </source>
</evidence>
<dbReference type="Pfam" id="PF04392">
    <property type="entry name" value="ABC_sub_bind"/>
    <property type="match status" value="1"/>
</dbReference>
<dbReference type="EMBL" id="LJYF01000031">
    <property type="protein sequence ID" value="KRP92209.1"/>
    <property type="molecule type" value="Genomic_DNA"/>
</dbReference>
<proteinExistence type="predicted"/>
<comment type="caution">
    <text evidence="1">The sequence shown here is derived from an EMBL/GenBank/DDBJ whole genome shotgun (WGS) entry which is preliminary data.</text>
</comment>
<reference evidence="1 2" key="1">
    <citation type="submission" date="2015-09" db="EMBL/GenBank/DDBJ databases">
        <title>Draft Genome Sequence of the Strain BR 3267 (Bradyrhizobium yuanmingense) recommended as inoculant for cowpea in Brazil.</title>
        <authorList>
            <person name="Simoes-Araujo J.L."/>
            <person name="Zilli J.E."/>
        </authorList>
    </citation>
    <scope>NUCLEOTIDE SEQUENCE [LARGE SCALE GENOMIC DNA]</scope>
    <source>
        <strain evidence="1 2">BR3267</strain>
    </source>
</reference>
<sequence length="325" mass="35140">MRRREFIMLAAGAAAFPLSTSAQGNVRRIGVLAGGRASDPESQAGYQKLRQRLGELGWEQERNIHIEYRWWAGDPNVADAQAAELVKWGPDVLLAIGTPSVEALRRRAPTLPIIFTVVADPVGAGFVQSLGKPGGNITGFTTFEPEMAGKWLQLLKQAAPAIRRVAAIFNPRTAPMILMPSVQAAIPAVQLQLVPAPAHNAAELEQAISRFAEQPDGGLLIFPDAFPLVHRQLILNLAAAHRLPAMYPFPSFVTDGGLMSYGVSITQLVGRSADYVDRVLRGTRPADLPVQQPNEFQFLLNLKTANALGLNLPPTLVAQADQIVE</sequence>
<dbReference type="OrthoDB" id="9776955at2"/>